<name>A0A2S6NP84_RHOGL</name>
<evidence type="ECO:0000259" key="1">
    <source>
        <dbReference type="Pfam" id="PF14280"/>
    </source>
</evidence>
<keyword evidence="3" id="KW-1185">Reference proteome</keyword>
<dbReference type="InterPro" id="IPR025375">
    <property type="entry name" value="DUF4365"/>
</dbReference>
<dbReference type="AlphaFoldDB" id="A0A2S6NP84"/>
<dbReference type="Proteomes" id="UP000239724">
    <property type="component" value="Unassembled WGS sequence"/>
</dbReference>
<protein>
    <recommendedName>
        <fullName evidence="1">DUF4365 domain-containing protein</fullName>
    </recommendedName>
</protein>
<feature type="domain" description="DUF4365" evidence="1">
    <location>
        <begin position="27"/>
        <end position="118"/>
    </location>
</feature>
<gene>
    <name evidence="2" type="ORF">CCS01_00585</name>
</gene>
<dbReference type="Pfam" id="PF14280">
    <property type="entry name" value="DUF4365"/>
    <property type="match status" value="1"/>
</dbReference>
<proteinExistence type="predicted"/>
<comment type="caution">
    <text evidence="2">The sequence shown here is derived from an EMBL/GenBank/DDBJ whole genome shotgun (WGS) entry which is preliminary data.</text>
</comment>
<dbReference type="EMBL" id="NHRY01000028">
    <property type="protein sequence ID" value="PPQ40152.1"/>
    <property type="molecule type" value="Genomic_DNA"/>
</dbReference>
<reference evidence="2 3" key="1">
    <citation type="journal article" date="2018" name="Arch. Microbiol.">
        <title>New insights into the metabolic potential of the phototrophic purple bacterium Rhodopila globiformis DSM 161(T) from its draft genome sequence and evidence for a vanadium-dependent nitrogenase.</title>
        <authorList>
            <person name="Imhoff J.F."/>
            <person name="Rahn T."/>
            <person name="Kunzel S."/>
            <person name="Neulinger S.C."/>
        </authorList>
    </citation>
    <scope>NUCLEOTIDE SEQUENCE [LARGE SCALE GENOMIC DNA]</scope>
    <source>
        <strain evidence="2 3">DSM 161</strain>
    </source>
</reference>
<organism evidence="2 3">
    <name type="scientific">Rhodopila globiformis</name>
    <name type="common">Rhodopseudomonas globiformis</name>
    <dbReference type="NCBI Taxonomy" id="1071"/>
    <lineage>
        <taxon>Bacteria</taxon>
        <taxon>Pseudomonadati</taxon>
        <taxon>Pseudomonadota</taxon>
        <taxon>Alphaproteobacteria</taxon>
        <taxon>Acetobacterales</taxon>
        <taxon>Acetobacteraceae</taxon>
        <taxon>Rhodopila</taxon>
    </lineage>
</organism>
<sequence>MYRMGARKKRTTEPVIADMSLHVLAYLVVKAGFTFEAMRADYGYDVLSSPLTPMGEVENGLVYVQLKATNRIRVHNPSAWVLFRITKTDLDLWGSEQCPVYLVLFDAQAEVAYWLYLQNY</sequence>
<evidence type="ECO:0000313" key="2">
    <source>
        <dbReference type="EMBL" id="PPQ40152.1"/>
    </source>
</evidence>
<evidence type="ECO:0000313" key="3">
    <source>
        <dbReference type="Proteomes" id="UP000239724"/>
    </source>
</evidence>
<accession>A0A2S6NP84</accession>